<evidence type="ECO:0000313" key="2">
    <source>
        <dbReference type="Proteomes" id="UP000249099"/>
    </source>
</evidence>
<accession>A0A328KSS5</accession>
<dbReference type="InterPro" id="IPR010390">
    <property type="entry name" value="ABC-2_transporter-like"/>
</dbReference>
<proteinExistence type="predicted"/>
<dbReference type="PANTHER" id="PTHR36833">
    <property type="entry name" value="SLR0610 PROTEIN-RELATED"/>
    <property type="match status" value="1"/>
</dbReference>
<protein>
    <submittedName>
        <fullName evidence="1">Uncharacterized protein</fullName>
    </submittedName>
</protein>
<dbReference type="Pfam" id="PF06182">
    <property type="entry name" value="ABC2_membrane_6"/>
    <property type="match status" value="1"/>
</dbReference>
<name>A0A328KSS5_9LACT</name>
<dbReference type="PANTHER" id="PTHR36833:SF1">
    <property type="entry name" value="INTEGRAL MEMBRANE TRANSPORT PROTEIN"/>
    <property type="match status" value="1"/>
</dbReference>
<dbReference type="Proteomes" id="UP000249099">
    <property type="component" value="Unassembled WGS sequence"/>
</dbReference>
<sequence>MSVIKDYTRLFFCMLRINIKGLKSYGQDFFVGIIAMIIKNIANIIGVFMIYEIIPVINGWSLPELLFLYAFSTISFSFWRCLFMNTLNVSYYVRNGELDSFLIKPIDPLFQIFMEGFDDDAWGDLLVGFIVCMMAMAQLQLPWWVFLLVVITGLFSSLIFASFSIMGSLLSLKVARGSDLSDMPYIVFDLIRYPISIYGQVMYNVFVFFFPIAWISYLPAKALLTDHSQGVLFSGISIGISLGLFVLCYVIWSSYLKHYRSTGT</sequence>
<gene>
    <name evidence="1" type="ORF">B8A44_04380</name>
</gene>
<dbReference type="AlphaFoldDB" id="A0A328KSS5"/>
<comment type="caution">
    <text evidence="1">The sequence shown here is derived from an EMBL/GenBank/DDBJ whole genome shotgun (WGS) entry which is preliminary data.</text>
</comment>
<organism evidence="1 2">
    <name type="scientific">Dolosigranulum pigrum</name>
    <dbReference type="NCBI Taxonomy" id="29394"/>
    <lineage>
        <taxon>Bacteria</taxon>
        <taxon>Bacillati</taxon>
        <taxon>Bacillota</taxon>
        <taxon>Bacilli</taxon>
        <taxon>Lactobacillales</taxon>
        <taxon>Carnobacteriaceae</taxon>
        <taxon>Dolosigranulum</taxon>
    </lineage>
</organism>
<dbReference type="RefSeq" id="WP_112788301.1">
    <property type="nucleotide sequence ID" value="NZ_CP040417.1"/>
</dbReference>
<dbReference type="EMBL" id="NAQV01000011">
    <property type="protein sequence ID" value="RAN63988.1"/>
    <property type="molecule type" value="Genomic_DNA"/>
</dbReference>
<evidence type="ECO:0000313" key="1">
    <source>
        <dbReference type="EMBL" id="RAN63988.1"/>
    </source>
</evidence>
<reference evidence="1 2" key="1">
    <citation type="submission" date="2017-03" db="EMBL/GenBank/DDBJ databases">
        <title>wgs assembly of Dolosigranulum pigrum KPL CDC strains.</title>
        <authorList>
            <person name="Brugger S.D."/>
            <person name="Pettigrew M."/>
            <person name="Kong Y."/>
            <person name="Lemon K.P."/>
        </authorList>
    </citation>
    <scope>NUCLEOTIDE SEQUENCE [LARGE SCALE GENOMIC DNA]</scope>
    <source>
        <strain evidence="1 2">KPL1931_CDC4294-98</strain>
    </source>
</reference>